<dbReference type="GO" id="GO:0005789">
    <property type="term" value="C:endoplasmic reticulum membrane"/>
    <property type="evidence" value="ECO:0000318"/>
    <property type="project" value="GO_Central"/>
</dbReference>
<dbReference type="GO" id="GO:0071949">
    <property type="term" value="F:FAD binding"/>
    <property type="evidence" value="ECO:0007669"/>
    <property type="project" value="InterPro"/>
</dbReference>
<keyword evidence="10" id="KW-0249">Electron transport</keyword>
<keyword evidence="7 19" id="KW-0732">Signal</keyword>
<dbReference type="RefSeq" id="XP_002173696.1">
    <property type="nucleotide sequence ID" value="XM_002173660.2"/>
</dbReference>
<evidence type="ECO:0000313" key="21">
    <source>
        <dbReference type="JaponicusDB" id="SJAG_02489"/>
    </source>
</evidence>
<feature type="binding site" evidence="17">
    <location>
        <position position="182"/>
    </location>
    <ligand>
        <name>FAD</name>
        <dbReference type="ChEBI" id="CHEBI:57692"/>
    </ligand>
</feature>
<dbReference type="GO" id="GO:0015035">
    <property type="term" value="F:protein-disulfide reductase activity"/>
    <property type="evidence" value="ECO:0000318"/>
    <property type="project" value="GO_Central"/>
</dbReference>
<evidence type="ECO:0000256" key="16">
    <source>
        <dbReference type="PIRSR" id="PIRSR017205-1"/>
    </source>
</evidence>
<dbReference type="Pfam" id="PF04137">
    <property type="entry name" value="ERO1"/>
    <property type="match status" value="1"/>
</dbReference>
<keyword evidence="6" id="KW-0285">Flavoprotein</keyword>
<accession>B6K2M2</accession>
<feature type="signal peptide" evidence="19">
    <location>
        <begin position="1"/>
        <end position="20"/>
    </location>
</feature>
<comment type="subcellular location">
    <subcellularLocation>
        <location evidence="2">Endoplasmic reticulum membrane</location>
        <topology evidence="2">Peripheral membrane protein</topology>
        <orientation evidence="2">Lumenal side</orientation>
    </subcellularLocation>
</comment>
<dbReference type="eggNOG" id="KOG2608">
    <property type="taxonomic scope" value="Eukaryota"/>
</dbReference>
<dbReference type="PANTHER" id="PTHR12613:SF0">
    <property type="entry name" value="ERO1-LIKE PROTEIN"/>
    <property type="match status" value="1"/>
</dbReference>
<feature type="active site" description="Nucleophile" evidence="16">
    <location>
        <position position="381"/>
    </location>
</feature>
<evidence type="ECO:0000256" key="7">
    <source>
        <dbReference type="ARBA" id="ARBA00022729"/>
    </source>
</evidence>
<evidence type="ECO:0000256" key="9">
    <source>
        <dbReference type="ARBA" id="ARBA00022827"/>
    </source>
</evidence>
<evidence type="ECO:0000256" key="17">
    <source>
        <dbReference type="PIRSR" id="PIRSR017205-2"/>
    </source>
</evidence>
<keyword evidence="11" id="KW-0560">Oxidoreductase</keyword>
<evidence type="ECO:0000256" key="6">
    <source>
        <dbReference type="ARBA" id="ARBA00022630"/>
    </source>
</evidence>
<keyword evidence="14" id="KW-0325">Glycoprotein</keyword>
<evidence type="ECO:0000256" key="1">
    <source>
        <dbReference type="ARBA" id="ARBA00001974"/>
    </source>
</evidence>
<evidence type="ECO:0000256" key="13">
    <source>
        <dbReference type="ARBA" id="ARBA00023157"/>
    </source>
</evidence>
<protein>
    <submittedName>
        <fullName evidence="20">ER oxidoreductin Ero1b</fullName>
    </submittedName>
</protein>
<dbReference type="Proteomes" id="UP000001744">
    <property type="component" value="Unassembled WGS sequence"/>
</dbReference>
<feature type="binding site" evidence="17">
    <location>
        <position position="253"/>
    </location>
    <ligand>
        <name>FAD</name>
        <dbReference type="ChEBI" id="CHEBI:57692"/>
    </ligand>
</feature>
<feature type="chain" id="PRO_5002845054" evidence="19">
    <location>
        <begin position="21"/>
        <end position="554"/>
    </location>
</feature>
<feature type="binding site" evidence="17">
    <location>
        <position position="184"/>
    </location>
    <ligand>
        <name>FAD</name>
        <dbReference type="ChEBI" id="CHEBI:57692"/>
    </ligand>
</feature>
<keyword evidence="15" id="KW-0676">Redox-active center</keyword>
<evidence type="ECO:0000256" key="11">
    <source>
        <dbReference type="ARBA" id="ARBA00023002"/>
    </source>
</evidence>
<feature type="active site" evidence="16">
    <location>
        <position position="384"/>
    </location>
</feature>
<dbReference type="GO" id="GO:0034975">
    <property type="term" value="P:protein folding in endoplasmic reticulum"/>
    <property type="evidence" value="ECO:0000318"/>
    <property type="project" value="GO_Central"/>
</dbReference>
<reference evidence="20 22" key="1">
    <citation type="journal article" date="2011" name="Science">
        <title>Comparative functional genomics of the fission yeasts.</title>
        <authorList>
            <person name="Rhind N."/>
            <person name="Chen Z."/>
            <person name="Yassour M."/>
            <person name="Thompson D.A."/>
            <person name="Haas B.J."/>
            <person name="Habib N."/>
            <person name="Wapinski I."/>
            <person name="Roy S."/>
            <person name="Lin M.F."/>
            <person name="Heiman D.I."/>
            <person name="Young S.K."/>
            <person name="Furuya K."/>
            <person name="Guo Y."/>
            <person name="Pidoux A."/>
            <person name="Chen H.M."/>
            <person name="Robbertse B."/>
            <person name="Goldberg J.M."/>
            <person name="Aoki K."/>
            <person name="Bayne E.H."/>
            <person name="Berlin A.M."/>
            <person name="Desjardins C.A."/>
            <person name="Dobbs E."/>
            <person name="Dukaj L."/>
            <person name="Fan L."/>
            <person name="FitzGerald M.G."/>
            <person name="French C."/>
            <person name="Gujja S."/>
            <person name="Hansen K."/>
            <person name="Keifenheim D."/>
            <person name="Levin J.Z."/>
            <person name="Mosher R.A."/>
            <person name="Mueller C.A."/>
            <person name="Pfiffner J."/>
            <person name="Priest M."/>
            <person name="Russ C."/>
            <person name="Smialowska A."/>
            <person name="Swoboda P."/>
            <person name="Sykes S.M."/>
            <person name="Vaughn M."/>
            <person name="Vengrova S."/>
            <person name="Yoder R."/>
            <person name="Zeng Q."/>
            <person name="Allshire R."/>
            <person name="Baulcombe D."/>
            <person name="Birren B.W."/>
            <person name="Brown W."/>
            <person name="Ekwall K."/>
            <person name="Kellis M."/>
            <person name="Leatherwood J."/>
            <person name="Levin H."/>
            <person name="Margalit H."/>
            <person name="Martienssen R."/>
            <person name="Nieduszynski C.A."/>
            <person name="Spatafora J.W."/>
            <person name="Friedman N."/>
            <person name="Dalgaard J.Z."/>
            <person name="Baumann P."/>
            <person name="Niki H."/>
            <person name="Regev A."/>
            <person name="Nusbaum C."/>
        </authorList>
    </citation>
    <scope>NUCLEOTIDE SEQUENCE [LARGE SCALE GENOMIC DNA]</scope>
    <source>
        <strain evidence="22">yFS275 / FY16936</strain>
    </source>
</reference>
<evidence type="ECO:0000256" key="8">
    <source>
        <dbReference type="ARBA" id="ARBA00022824"/>
    </source>
</evidence>
<keyword evidence="5" id="KW-0813">Transport</keyword>
<evidence type="ECO:0000256" key="5">
    <source>
        <dbReference type="ARBA" id="ARBA00022448"/>
    </source>
</evidence>
<keyword evidence="9 17" id="KW-0274">FAD</keyword>
<dbReference type="VEuPathDB" id="FungiDB:SJAG_02489"/>
<feature type="binding site" evidence="17">
    <location>
        <position position="250"/>
    </location>
    <ligand>
        <name>FAD</name>
        <dbReference type="ChEBI" id="CHEBI:57692"/>
    </ligand>
</feature>
<evidence type="ECO:0000256" key="18">
    <source>
        <dbReference type="PIRSR" id="PIRSR017205-3"/>
    </source>
</evidence>
<evidence type="ECO:0000256" key="12">
    <source>
        <dbReference type="ARBA" id="ARBA00023136"/>
    </source>
</evidence>
<dbReference type="JaponicusDB" id="SJAG_02489">
    <property type="gene designation" value="ero12"/>
</dbReference>
<evidence type="ECO:0000256" key="14">
    <source>
        <dbReference type="ARBA" id="ARBA00023180"/>
    </source>
</evidence>
<dbReference type="OrthoDB" id="269384at2759"/>
<evidence type="ECO:0000256" key="3">
    <source>
        <dbReference type="ARBA" id="ARBA00008277"/>
    </source>
</evidence>
<evidence type="ECO:0000256" key="10">
    <source>
        <dbReference type="ARBA" id="ARBA00022982"/>
    </source>
</evidence>
<dbReference type="PANTHER" id="PTHR12613">
    <property type="entry name" value="ERO1-RELATED"/>
    <property type="match status" value="1"/>
</dbReference>
<comment type="cofactor">
    <cofactor evidence="1 17">
        <name>FAD</name>
        <dbReference type="ChEBI" id="CHEBI:57692"/>
    </cofactor>
</comment>
<keyword evidence="8" id="KW-0256">Endoplasmic reticulum</keyword>
<keyword evidence="13 18" id="KW-1015">Disulfide bond</keyword>
<dbReference type="GO" id="GO:0016972">
    <property type="term" value="F:thiol oxidase activity"/>
    <property type="evidence" value="ECO:0007669"/>
    <property type="project" value="EnsemblFungi"/>
</dbReference>
<name>B6K2M2_SCHJY</name>
<evidence type="ECO:0000256" key="2">
    <source>
        <dbReference type="ARBA" id="ARBA00004367"/>
    </source>
</evidence>
<dbReference type="EMBL" id="KE651166">
    <property type="protein sequence ID" value="EEB07403.1"/>
    <property type="molecule type" value="Genomic_DNA"/>
</dbReference>
<organism evidence="20 22">
    <name type="scientific">Schizosaccharomyces japonicus (strain yFS275 / FY16936)</name>
    <name type="common">Fission yeast</name>
    <dbReference type="NCBI Taxonomy" id="402676"/>
    <lineage>
        <taxon>Eukaryota</taxon>
        <taxon>Fungi</taxon>
        <taxon>Dikarya</taxon>
        <taxon>Ascomycota</taxon>
        <taxon>Taphrinomycotina</taxon>
        <taxon>Schizosaccharomycetes</taxon>
        <taxon>Schizosaccharomycetales</taxon>
        <taxon>Schizosaccharomycetaceae</taxon>
        <taxon>Schizosaccharomyces</taxon>
    </lineage>
</organism>
<feature type="disulfide bond" description="Redox-active" evidence="18">
    <location>
        <begin position="381"/>
        <end position="384"/>
    </location>
</feature>
<feature type="disulfide bond" description="Redox-active" evidence="18">
    <location>
        <begin position="90"/>
        <end position="95"/>
    </location>
</feature>
<dbReference type="InterPro" id="IPR037192">
    <property type="entry name" value="ERO1-like_sf"/>
</dbReference>
<dbReference type="OMA" id="NENCFTR"/>
<dbReference type="HOGENOM" id="CLU_023061_1_0_1"/>
<comment type="subunit">
    <text evidence="4">May function both as a monomer and a homodimer.</text>
</comment>
<keyword evidence="12" id="KW-0472">Membrane</keyword>
<keyword evidence="22" id="KW-1185">Reference proteome</keyword>
<evidence type="ECO:0000256" key="15">
    <source>
        <dbReference type="ARBA" id="ARBA00023284"/>
    </source>
</evidence>
<proteinExistence type="inferred from homology"/>
<evidence type="ECO:0000313" key="22">
    <source>
        <dbReference type="Proteomes" id="UP000001744"/>
    </source>
</evidence>
<dbReference type="GeneID" id="7049240"/>
<dbReference type="STRING" id="402676.B6K2M2"/>
<evidence type="ECO:0000256" key="19">
    <source>
        <dbReference type="SAM" id="SignalP"/>
    </source>
</evidence>
<dbReference type="PIRSF" id="PIRSF017205">
    <property type="entry name" value="ERO1"/>
    <property type="match status" value="1"/>
</dbReference>
<dbReference type="InterPro" id="IPR007266">
    <property type="entry name" value="Ero1"/>
</dbReference>
<comment type="similarity">
    <text evidence="3">Belongs to the EROs family.</text>
</comment>
<sequence length="554" mass="64583">MTRLLSFSLFLTSILKLVACKENSIASQNEDIDNITEEIFQTDYNTVDALNEEFKPLVTDLTEKSDYFRYYRLNLFNRECKFPIIDHAVCGNSACTVNVLKSENDIPRAWRSSALGRLEGFLPRHAEDVSRASSSILPGNKQISPSCLKERDTEDSSKDYCYIDDDEDENCVYVSLLDNPERFTGYSGPHATLIWRMIYNECLSEHDEEPMSPFENSLAPHEKLDNRLQDIDKYMELWSLEEHVFYRILSGMHSSVSTHLCYHYFNQSSGLWVPNLECFVDRVYNHPSRVENLYFDYAVLLRALGKLDGWLDELSFCYDDSTQDSIIRKSLRTLTRAATKAPKLFDEHRLFTGDAASAEILKDEFRMHFRNVSALMDCVGCEKCRLWGKIQTNGLGTALKILLEFPEHDTDFNENQDTSNTKLHQAELASLVNTFDRISRSIQYFHEFEKMYEEAHRKPSMFVRMKTSMKSVIFRITPPSTHNFIDRVNAFINEVCRDFVIEFHNVMEAFKFVLGSYLQIPSLFRYYFLSKESPLWNSVSNFIRRYIPKKFLVD</sequence>
<evidence type="ECO:0000256" key="4">
    <source>
        <dbReference type="ARBA" id="ARBA00011802"/>
    </source>
</evidence>
<feature type="binding site" evidence="17">
    <location>
        <position position="195"/>
    </location>
    <ligand>
        <name>FAD</name>
        <dbReference type="ChEBI" id="CHEBI:57692"/>
    </ligand>
</feature>
<gene>
    <name evidence="21" type="primary">ero12</name>
    <name evidence="20" type="ORF">SJAG_02489</name>
</gene>
<dbReference type="AlphaFoldDB" id="B6K2M2"/>
<evidence type="ECO:0000313" key="20">
    <source>
        <dbReference type="EMBL" id="EEB07403.1"/>
    </source>
</evidence>
<feature type="binding site" evidence="17">
    <location>
        <position position="282"/>
    </location>
    <ligand>
        <name>FAD</name>
        <dbReference type="ChEBI" id="CHEBI:57692"/>
    </ligand>
</feature>
<dbReference type="SUPFAM" id="SSF110019">
    <property type="entry name" value="ERO1-like"/>
    <property type="match status" value="1"/>
</dbReference>